<reference evidence="2" key="1">
    <citation type="submission" date="2021-03" db="EMBL/GenBank/DDBJ databases">
        <authorList>
            <person name="Bekaert M."/>
        </authorList>
    </citation>
    <scope>NUCLEOTIDE SEQUENCE</scope>
</reference>
<comment type="caution">
    <text evidence="2">The sequence shown here is derived from an EMBL/GenBank/DDBJ whole genome shotgun (WGS) entry which is preliminary data.</text>
</comment>
<evidence type="ECO:0000259" key="1">
    <source>
        <dbReference type="Pfam" id="PF20700"/>
    </source>
</evidence>
<sequence length="692" mass="77574">MGLIPWRLRKYTFQKGNKPYNKGKKYRNKTLPAEKGKFVRLPKDLYDLVTKSVHKKNVQLIPASTKSARFLRPKPPTKTEVEKCAENETKKKICTFESTFDQKAYLKKTLLSEKNSFRLLRINELEQMWNEVFIEHRQISPMCTGFISWDLSAEQQRGAAWREKASCNECSYHSKMFNLYNEVIAKKRGRRTAAINLSIQVALNHIAISTTGLQKLFLGSNIPAPSTSSMQHSANVVSEIIEEYNQKDLVQKRKLIKEINILRGDNPNIINIQADGMYNNPIYSGMGKTPFQPATQCTYNMLENNTYKHSIVSTRQVSKLCSNKSEHKTKTKVKSHKGHCSANIEMHDSIGSEERWAKDCLLDLKNDGLEVQEITTDPDSSAFRAAESLFKAGTTNTQPIHFLDTRHVSANHRNFIKKMSGLKEIMPARLVSEKDKMLKRFALDMAARCQAEYNAAFDKFNMDSVRVKVHLSYVCHAIVSCYQGDHNGCTKYSLVCSNRNSLKTWTEKSAYLKNNFKLNKSENTAALLRECVKYRLGPTMLNRTCKNTNTQKAEATNRAIRATVPSNVTFTRNYKGRVHTAIHNVNNGPGESIVKLCKAAGVPIEPGSRAARASAVVTTVAADVTIASAPTTVYPATAAREVTTAESVVTTDAAVTTAAASRVIVVDPPPTGGYIKKIYKENICLGLIYSEN</sequence>
<dbReference type="AlphaFoldDB" id="A0A8S3PUS1"/>
<keyword evidence="3" id="KW-1185">Reference proteome</keyword>
<evidence type="ECO:0000313" key="2">
    <source>
        <dbReference type="EMBL" id="CAG2186421.1"/>
    </source>
</evidence>
<name>A0A8S3PUS1_MYTED</name>
<dbReference type="Proteomes" id="UP000683360">
    <property type="component" value="Unassembled WGS sequence"/>
</dbReference>
<gene>
    <name evidence="2" type="ORF">MEDL_1960</name>
</gene>
<feature type="domain" description="Mutator-like transposase" evidence="1">
    <location>
        <begin position="117"/>
        <end position="496"/>
    </location>
</feature>
<evidence type="ECO:0000313" key="3">
    <source>
        <dbReference type="Proteomes" id="UP000683360"/>
    </source>
</evidence>
<dbReference type="OrthoDB" id="9993781at2759"/>
<dbReference type="EMBL" id="CAJPWZ010000133">
    <property type="protein sequence ID" value="CAG2186421.1"/>
    <property type="molecule type" value="Genomic_DNA"/>
</dbReference>
<accession>A0A8S3PUS1</accession>
<protein>
    <recommendedName>
        <fullName evidence="1">Mutator-like transposase domain-containing protein</fullName>
    </recommendedName>
</protein>
<dbReference type="Pfam" id="PF20700">
    <property type="entry name" value="Mutator"/>
    <property type="match status" value="1"/>
</dbReference>
<proteinExistence type="predicted"/>
<dbReference type="InterPro" id="IPR049012">
    <property type="entry name" value="Mutator_transp_dom"/>
</dbReference>
<organism evidence="2 3">
    <name type="scientific">Mytilus edulis</name>
    <name type="common">Blue mussel</name>
    <dbReference type="NCBI Taxonomy" id="6550"/>
    <lineage>
        <taxon>Eukaryota</taxon>
        <taxon>Metazoa</taxon>
        <taxon>Spiralia</taxon>
        <taxon>Lophotrochozoa</taxon>
        <taxon>Mollusca</taxon>
        <taxon>Bivalvia</taxon>
        <taxon>Autobranchia</taxon>
        <taxon>Pteriomorphia</taxon>
        <taxon>Mytilida</taxon>
        <taxon>Mytiloidea</taxon>
        <taxon>Mytilidae</taxon>
        <taxon>Mytilinae</taxon>
        <taxon>Mytilus</taxon>
    </lineage>
</organism>